<dbReference type="AlphaFoldDB" id="A0A1V2H8A4"/>
<comment type="caution">
    <text evidence="4">The sequence shown here is derived from an EMBL/GenBank/DDBJ whole genome shotgun (WGS) entry which is preliminary data.</text>
</comment>
<dbReference type="Pfam" id="PF12697">
    <property type="entry name" value="Abhydrolase_6"/>
    <property type="match status" value="1"/>
</dbReference>
<dbReference type="OrthoDB" id="8680283at2"/>
<comment type="similarity">
    <text evidence="1">Belongs to the AB hydrolase superfamily.</text>
</comment>
<accession>A0A1V2H8A4</accession>
<evidence type="ECO:0000313" key="4">
    <source>
        <dbReference type="EMBL" id="ONG56878.1"/>
    </source>
</evidence>
<reference evidence="4 5" key="1">
    <citation type="submission" date="2016-10" db="EMBL/GenBank/DDBJ databases">
        <title>Draft Genome sequence of Roseomonas sp. strain M3.</title>
        <authorList>
            <person name="Subhash Y."/>
            <person name="Lee S."/>
        </authorList>
    </citation>
    <scope>NUCLEOTIDE SEQUENCE [LARGE SCALE GENOMIC DNA]</scope>
    <source>
        <strain evidence="4 5">M3</strain>
    </source>
</reference>
<evidence type="ECO:0000256" key="2">
    <source>
        <dbReference type="ARBA" id="ARBA00022801"/>
    </source>
</evidence>
<dbReference type="InterPro" id="IPR000073">
    <property type="entry name" value="AB_hydrolase_1"/>
</dbReference>
<dbReference type="SUPFAM" id="SSF53474">
    <property type="entry name" value="alpha/beta-Hydrolases"/>
    <property type="match status" value="1"/>
</dbReference>
<keyword evidence="2 4" id="KW-0378">Hydrolase</keyword>
<sequence>MSPRFSALNGRIDGQGAGTIVLSHGFGTDQTAWAPIRDWLAPRFRVVSFDLAGCGAGGAEAYDPRRHDSLYGFADDLIEILDELGIEDCIYIGHSVSGMIGAAAAAVRPEPFRQLVMIGASPRYLNDGDYQGGFDQQDLDGLHAGMAANFQAWGAGFAPAVVGVPDRAAVDEFCRTLFLMRPDVALSISRTIFQSDMREVASRLESPTLLLQTRQDLAVPMAVAQWLQRHIDGAELAVVEAEGHLPHMTAPAAVIDILAARLAVLPG</sequence>
<dbReference type="Proteomes" id="UP000188879">
    <property type="component" value="Unassembled WGS sequence"/>
</dbReference>
<dbReference type="GO" id="GO:0016787">
    <property type="term" value="F:hydrolase activity"/>
    <property type="evidence" value="ECO:0007669"/>
    <property type="project" value="UniProtKB-KW"/>
</dbReference>
<gene>
    <name evidence="4" type="ORF">BKE38_05185</name>
</gene>
<dbReference type="FunFam" id="3.40.50.1820:FF:000042">
    <property type="entry name" value="probable strigolactone esterase DAD2"/>
    <property type="match status" value="1"/>
</dbReference>
<proteinExistence type="inferred from homology"/>
<evidence type="ECO:0000256" key="1">
    <source>
        <dbReference type="ARBA" id="ARBA00008645"/>
    </source>
</evidence>
<dbReference type="EMBL" id="MLCO01000033">
    <property type="protein sequence ID" value="ONG56878.1"/>
    <property type="molecule type" value="Genomic_DNA"/>
</dbReference>
<evidence type="ECO:0000313" key="5">
    <source>
        <dbReference type="Proteomes" id="UP000188879"/>
    </source>
</evidence>
<dbReference type="Gene3D" id="3.40.50.1820">
    <property type="entry name" value="alpha/beta hydrolase"/>
    <property type="match status" value="1"/>
</dbReference>
<dbReference type="PRINTS" id="PR00111">
    <property type="entry name" value="ABHYDROLASE"/>
</dbReference>
<keyword evidence="5" id="KW-1185">Reference proteome</keyword>
<organism evidence="4 5">
    <name type="scientific">Teichococcus deserti</name>
    <dbReference type="NCBI Taxonomy" id="1817963"/>
    <lineage>
        <taxon>Bacteria</taxon>
        <taxon>Pseudomonadati</taxon>
        <taxon>Pseudomonadota</taxon>
        <taxon>Alphaproteobacteria</taxon>
        <taxon>Acetobacterales</taxon>
        <taxon>Roseomonadaceae</taxon>
        <taxon>Roseomonas</taxon>
    </lineage>
</organism>
<dbReference type="RefSeq" id="WP_076956323.1">
    <property type="nucleotide sequence ID" value="NZ_MLCO01000033.1"/>
</dbReference>
<evidence type="ECO:0000259" key="3">
    <source>
        <dbReference type="Pfam" id="PF12697"/>
    </source>
</evidence>
<dbReference type="PANTHER" id="PTHR43039">
    <property type="entry name" value="ESTERASE-RELATED"/>
    <property type="match status" value="1"/>
</dbReference>
<name>A0A1V2H8A4_9PROT</name>
<dbReference type="InterPro" id="IPR029058">
    <property type="entry name" value="AB_hydrolase_fold"/>
</dbReference>
<protein>
    <submittedName>
        <fullName evidence="4">Alpha/beta hydrolase</fullName>
    </submittedName>
</protein>
<feature type="domain" description="AB hydrolase-1" evidence="3">
    <location>
        <begin position="20"/>
        <end position="256"/>
    </location>
</feature>